<accession>A0A5M3VWV2</accession>
<proteinExistence type="predicted"/>
<comment type="caution">
    <text evidence="1">The sequence shown here is derived from an EMBL/GenBank/DDBJ whole genome shotgun (WGS) entry which is preliminary data.</text>
</comment>
<evidence type="ECO:0000313" key="2">
    <source>
        <dbReference type="Proteomes" id="UP000334990"/>
    </source>
</evidence>
<evidence type="ECO:0000313" key="1">
    <source>
        <dbReference type="EMBL" id="GES01295.1"/>
    </source>
</evidence>
<reference evidence="1 2" key="1">
    <citation type="submission" date="2019-10" db="EMBL/GenBank/DDBJ databases">
        <title>Whole genome shotgun sequence of Acrocarpospora corrugata NBRC 13972.</title>
        <authorList>
            <person name="Ichikawa N."/>
            <person name="Kimura A."/>
            <person name="Kitahashi Y."/>
            <person name="Komaki H."/>
            <person name="Oguchi A."/>
        </authorList>
    </citation>
    <scope>NUCLEOTIDE SEQUENCE [LARGE SCALE GENOMIC DNA]</scope>
    <source>
        <strain evidence="1 2">NBRC 13972</strain>
    </source>
</reference>
<dbReference type="Proteomes" id="UP000334990">
    <property type="component" value="Unassembled WGS sequence"/>
</dbReference>
<name>A0A5M3VWV2_9ACTN</name>
<protein>
    <submittedName>
        <fullName evidence="1">Uncharacterized protein</fullName>
    </submittedName>
</protein>
<keyword evidence="2" id="KW-1185">Reference proteome</keyword>
<dbReference type="EMBL" id="BLAD01000049">
    <property type="protein sequence ID" value="GES01295.1"/>
    <property type="molecule type" value="Genomic_DNA"/>
</dbReference>
<organism evidence="1 2">
    <name type="scientific">Acrocarpospora corrugata</name>
    <dbReference type="NCBI Taxonomy" id="35763"/>
    <lineage>
        <taxon>Bacteria</taxon>
        <taxon>Bacillati</taxon>
        <taxon>Actinomycetota</taxon>
        <taxon>Actinomycetes</taxon>
        <taxon>Streptosporangiales</taxon>
        <taxon>Streptosporangiaceae</taxon>
        <taxon>Acrocarpospora</taxon>
    </lineage>
</organism>
<sequence length="127" mass="14767">MDAMATHTVRTTSTQFQIVNRDKNPTSVTWSHVERDVRFPVIDLGVTRKKGRVVQFLEQAFEWSRVSYVFYPYFWARRARWIELMDHADDADPAFTGFLRAGMARVLLAATPGYEQAILHYLATREP</sequence>
<dbReference type="AlphaFoldDB" id="A0A5M3VWV2"/>
<gene>
    <name evidence="1" type="ORF">Acor_33590</name>
</gene>